<reference evidence="1 2" key="1">
    <citation type="journal article" date="2019" name="Front. Microbiol.">
        <title>Ammonia Oxidation by the Arctic Terrestrial Thaumarchaeote Candidatus Nitrosocosmicus arcticus Is Stimulated by Increasing Temperatures.</title>
        <authorList>
            <person name="Alves R.J.E."/>
            <person name="Kerou M."/>
            <person name="Zappe A."/>
            <person name="Bittner R."/>
            <person name="Abby S.S."/>
            <person name="Schmidt H.A."/>
            <person name="Pfeifer K."/>
            <person name="Schleper C."/>
        </authorList>
    </citation>
    <scope>NUCLEOTIDE SEQUENCE [LARGE SCALE GENOMIC DNA]</scope>
    <source>
        <strain evidence="1 2">Kfb</strain>
    </source>
</reference>
<evidence type="ECO:0000313" key="1">
    <source>
        <dbReference type="EMBL" id="TVP41455.1"/>
    </source>
</evidence>
<dbReference type="EMBL" id="VOAH01000003">
    <property type="protein sequence ID" value="TVP41455.1"/>
    <property type="molecule type" value="Genomic_DNA"/>
</dbReference>
<dbReference type="RefSeq" id="WP_222424775.1">
    <property type="nucleotide sequence ID" value="NZ_ML675579.1"/>
</dbReference>
<gene>
    <name evidence="1" type="ORF">NARC_30170</name>
</gene>
<dbReference type="Proteomes" id="UP000315289">
    <property type="component" value="Unassembled WGS sequence"/>
</dbReference>
<organism evidence="1 2">
    <name type="scientific">Candidatus Nitrosocosmicus arcticus</name>
    <dbReference type="NCBI Taxonomy" id="2035267"/>
    <lineage>
        <taxon>Archaea</taxon>
        <taxon>Nitrososphaerota</taxon>
        <taxon>Nitrososphaeria</taxon>
        <taxon>Nitrososphaerales</taxon>
        <taxon>Nitrososphaeraceae</taxon>
        <taxon>Candidatus Nitrosocosmicus</taxon>
    </lineage>
</organism>
<protein>
    <submittedName>
        <fullName evidence="1">Uncharacterized protein</fullName>
    </submittedName>
</protein>
<dbReference type="AlphaFoldDB" id="A0A557SXY0"/>
<name>A0A557SXY0_9ARCH</name>
<keyword evidence="2" id="KW-1185">Reference proteome</keyword>
<evidence type="ECO:0000313" key="2">
    <source>
        <dbReference type="Proteomes" id="UP000315289"/>
    </source>
</evidence>
<sequence>MFLLYQIIVSQWGLSLGEIETINNLFKDYDNSENPINQNVGYASTLEIEFVKNKDTDFFDCIPIEKWTDLVEVIKNIKKRRGRKGLKLKIIITDYFESGEANDINVHIKNSDDVDNEGKIELLFFKRTIFLLVHKIDSEFIKGLERIEVAIENFTELFKKLTQSSVSEDRYKKDTYEYDKAKFHHSLYDDYHGTISNRKNEIQMQIFLFDDKKRVWKVL</sequence>
<accession>A0A557SXY0</accession>
<proteinExistence type="predicted"/>
<comment type="caution">
    <text evidence="1">The sequence shown here is derived from an EMBL/GenBank/DDBJ whole genome shotgun (WGS) entry which is preliminary data.</text>
</comment>